<dbReference type="PANTHER" id="PTHR31739">
    <property type="entry name" value="ENT-COPALYL DIPHOSPHATE SYNTHASE, CHLOROPLASTIC"/>
    <property type="match status" value="1"/>
</dbReference>
<gene>
    <name evidence="5" type="primary">CPS2</name>
    <name evidence="5" type="ORF">KSP40_PGU020780</name>
</gene>
<evidence type="ECO:0000256" key="4">
    <source>
        <dbReference type="SAM" id="MobiDB-lite"/>
    </source>
</evidence>
<protein>
    <submittedName>
        <fullName evidence="5">Ent-copalyl diphosphate synthase 2</fullName>
    </submittedName>
</protein>
<feature type="region of interest" description="Disordered" evidence="4">
    <location>
        <begin position="264"/>
        <end position="295"/>
    </location>
</feature>
<keyword evidence="2" id="KW-0479">Metal-binding</keyword>
<keyword evidence="3" id="KW-0460">Magnesium</keyword>
<evidence type="ECO:0000256" key="1">
    <source>
        <dbReference type="ARBA" id="ARBA00001946"/>
    </source>
</evidence>
<name>A0ABR2M3W7_9ASPA</name>
<dbReference type="PANTHER" id="PTHR31739:SF4">
    <property type="entry name" value="ENT-COPALYL DIPHOSPHATE SYNTHASE, CHLOROPLASTIC"/>
    <property type="match status" value="1"/>
</dbReference>
<keyword evidence="6" id="KW-1185">Reference proteome</keyword>
<comment type="caution">
    <text evidence="5">The sequence shown here is derived from an EMBL/GenBank/DDBJ whole genome shotgun (WGS) entry which is preliminary data.</text>
</comment>
<evidence type="ECO:0000313" key="5">
    <source>
        <dbReference type="EMBL" id="KAK8958325.1"/>
    </source>
</evidence>
<evidence type="ECO:0000313" key="6">
    <source>
        <dbReference type="Proteomes" id="UP001412067"/>
    </source>
</evidence>
<dbReference type="InterPro" id="IPR050148">
    <property type="entry name" value="Terpene_synthase-like"/>
</dbReference>
<proteinExistence type="predicted"/>
<reference evidence="5 6" key="1">
    <citation type="journal article" date="2022" name="Nat. Plants">
        <title>Genomes of leafy and leafless Platanthera orchids illuminate the evolution of mycoheterotrophy.</title>
        <authorList>
            <person name="Li M.H."/>
            <person name="Liu K.W."/>
            <person name="Li Z."/>
            <person name="Lu H.C."/>
            <person name="Ye Q.L."/>
            <person name="Zhang D."/>
            <person name="Wang J.Y."/>
            <person name="Li Y.F."/>
            <person name="Zhong Z.M."/>
            <person name="Liu X."/>
            <person name="Yu X."/>
            <person name="Liu D.K."/>
            <person name="Tu X.D."/>
            <person name="Liu B."/>
            <person name="Hao Y."/>
            <person name="Liao X.Y."/>
            <person name="Jiang Y.T."/>
            <person name="Sun W.H."/>
            <person name="Chen J."/>
            <person name="Chen Y.Q."/>
            <person name="Ai Y."/>
            <person name="Zhai J.W."/>
            <person name="Wu S.S."/>
            <person name="Zhou Z."/>
            <person name="Hsiao Y.Y."/>
            <person name="Wu W.L."/>
            <person name="Chen Y.Y."/>
            <person name="Lin Y.F."/>
            <person name="Hsu J.L."/>
            <person name="Li C.Y."/>
            <person name="Wang Z.W."/>
            <person name="Zhao X."/>
            <person name="Zhong W.Y."/>
            <person name="Ma X.K."/>
            <person name="Ma L."/>
            <person name="Huang J."/>
            <person name="Chen G.Z."/>
            <person name="Huang M.Z."/>
            <person name="Huang L."/>
            <person name="Peng D.H."/>
            <person name="Luo Y.B."/>
            <person name="Zou S.Q."/>
            <person name="Chen S.P."/>
            <person name="Lan S."/>
            <person name="Tsai W.C."/>
            <person name="Van de Peer Y."/>
            <person name="Liu Z.J."/>
        </authorList>
    </citation>
    <scope>NUCLEOTIDE SEQUENCE [LARGE SCALE GENOMIC DNA]</scope>
    <source>
        <strain evidence="5">Lor288</strain>
    </source>
</reference>
<evidence type="ECO:0000256" key="2">
    <source>
        <dbReference type="ARBA" id="ARBA00022723"/>
    </source>
</evidence>
<dbReference type="InterPro" id="IPR008949">
    <property type="entry name" value="Isoprenoid_synthase_dom_sf"/>
</dbReference>
<accession>A0ABR2M3W7</accession>
<evidence type="ECO:0000256" key="3">
    <source>
        <dbReference type="ARBA" id="ARBA00022842"/>
    </source>
</evidence>
<dbReference type="Proteomes" id="UP001412067">
    <property type="component" value="Unassembled WGS sequence"/>
</dbReference>
<dbReference type="Gene3D" id="1.10.600.10">
    <property type="entry name" value="Farnesyl Diphosphate Synthase"/>
    <property type="match status" value="1"/>
</dbReference>
<comment type="cofactor">
    <cofactor evidence="1">
        <name>Mg(2+)</name>
        <dbReference type="ChEBI" id="CHEBI:18420"/>
    </cofactor>
</comment>
<organism evidence="5 6">
    <name type="scientific">Platanthera guangdongensis</name>
    <dbReference type="NCBI Taxonomy" id="2320717"/>
    <lineage>
        <taxon>Eukaryota</taxon>
        <taxon>Viridiplantae</taxon>
        <taxon>Streptophyta</taxon>
        <taxon>Embryophyta</taxon>
        <taxon>Tracheophyta</taxon>
        <taxon>Spermatophyta</taxon>
        <taxon>Magnoliopsida</taxon>
        <taxon>Liliopsida</taxon>
        <taxon>Asparagales</taxon>
        <taxon>Orchidaceae</taxon>
        <taxon>Orchidoideae</taxon>
        <taxon>Orchideae</taxon>
        <taxon>Orchidinae</taxon>
        <taxon>Platanthera</taxon>
    </lineage>
</organism>
<sequence length="365" mass="41122">MIEAYFLAAASIFESDRSIERLTWARTAVLAEAVSSFYSRYTAGDKIMPSFLEGVLARPQNLWPELNRTGETPVDHILGMLCLPNTMPVRKKLLTQAFRRHLRRAWVEWLLKLEEGESVTGWSVRGETSLLLIRTIELCAGRTEPEGDAARLEYAYLARLAASICSRLQVCMWVPEAKKYLSSMEDNEAKEDIIVADRKGKFYSPRKKKTWERSGIGFLSGAEIAVGTRAEEKEDEEESDLGAKQNRDRNWIAILPILRSGSRSRSKEADIDPVCDPDQNSESGSSDRAIMRSYDPDRNLDNLDSNLCIAFATTVEDLGSAQGRNPEEDLVPVSFYEKLKVLMWPEEDKRVAALCLCCGGRNLAR</sequence>
<dbReference type="EMBL" id="JBBWWR010000012">
    <property type="protein sequence ID" value="KAK8958325.1"/>
    <property type="molecule type" value="Genomic_DNA"/>
</dbReference>